<dbReference type="InterPro" id="IPR036390">
    <property type="entry name" value="WH_DNA-bd_sf"/>
</dbReference>
<dbReference type="PROSITE" id="PS51197">
    <property type="entry name" value="HTH_RRF2_2"/>
    <property type="match status" value="1"/>
</dbReference>
<evidence type="ECO:0000256" key="3">
    <source>
        <dbReference type="ARBA" id="ARBA00023004"/>
    </source>
</evidence>
<name>A0A6M8USN6_9GAMM</name>
<evidence type="ECO:0000313" key="7">
    <source>
        <dbReference type="EMBL" id="QKJ88083.1"/>
    </source>
</evidence>
<dbReference type="Proteomes" id="UP000505325">
    <property type="component" value="Chromosome"/>
</dbReference>
<sequence>MSFFSSGVEYGIHSLMCMVDSQGNSIDMSVRELASLHNIPYVFLGKIFTRLAKAGLVESNEGRGGGFRLARPPEQITVLDVVKAIDEEKKVFECKEIRQRMAVFDGSPPEWACAQPCGVRQVMEIAQARMYEALAQHTILDLTRRMLRLAPDTYPIEVSDWLDERRTGKGTSKND</sequence>
<dbReference type="GO" id="GO:0003700">
    <property type="term" value="F:DNA-binding transcription factor activity"/>
    <property type="evidence" value="ECO:0007669"/>
    <property type="project" value="TreeGrafter"/>
</dbReference>
<organism evidence="7 8">
    <name type="scientific">Paramixta manurensis</name>
    <dbReference type="NCBI Taxonomy" id="2740817"/>
    <lineage>
        <taxon>Bacteria</taxon>
        <taxon>Pseudomonadati</taxon>
        <taxon>Pseudomonadota</taxon>
        <taxon>Gammaproteobacteria</taxon>
        <taxon>Enterobacterales</taxon>
        <taxon>Erwiniaceae</taxon>
        <taxon>Paramixta</taxon>
    </lineage>
</organism>
<dbReference type="AlphaFoldDB" id="A0A6M8USN6"/>
<evidence type="ECO:0000256" key="2">
    <source>
        <dbReference type="ARBA" id="ARBA00022714"/>
    </source>
</evidence>
<dbReference type="GO" id="GO:0005829">
    <property type="term" value="C:cytosol"/>
    <property type="evidence" value="ECO:0007669"/>
    <property type="project" value="TreeGrafter"/>
</dbReference>
<reference evidence="7 8" key="1">
    <citation type="submission" date="2020-06" db="EMBL/GenBank/DDBJ databases">
        <title>Genome sequence of Paramixta manurensis strain PD-1.</title>
        <authorList>
            <person name="Lee C.W."/>
            <person name="Kim J."/>
        </authorList>
    </citation>
    <scope>NUCLEOTIDE SEQUENCE [LARGE SCALE GENOMIC DNA]</scope>
    <source>
        <strain evidence="7 8">PD-1</strain>
    </source>
</reference>
<keyword evidence="1" id="KW-0678">Repressor</keyword>
<dbReference type="Pfam" id="PF02082">
    <property type="entry name" value="Rrf2"/>
    <property type="match status" value="1"/>
</dbReference>
<dbReference type="NCBIfam" id="TIGR00738">
    <property type="entry name" value="rrf2_super"/>
    <property type="match status" value="1"/>
</dbReference>
<dbReference type="PANTHER" id="PTHR33221">
    <property type="entry name" value="WINGED HELIX-TURN-HELIX TRANSCRIPTIONAL REGULATOR, RRF2 FAMILY"/>
    <property type="match status" value="1"/>
</dbReference>
<keyword evidence="6" id="KW-0804">Transcription</keyword>
<dbReference type="InterPro" id="IPR030489">
    <property type="entry name" value="TR_Rrf2-type_CS"/>
</dbReference>
<keyword evidence="2" id="KW-0479">Metal-binding</keyword>
<dbReference type="RefSeq" id="WP_173636255.1">
    <property type="nucleotide sequence ID" value="NZ_CP054212.1"/>
</dbReference>
<keyword evidence="8" id="KW-1185">Reference proteome</keyword>
<evidence type="ECO:0000256" key="4">
    <source>
        <dbReference type="ARBA" id="ARBA00023014"/>
    </source>
</evidence>
<evidence type="ECO:0000256" key="5">
    <source>
        <dbReference type="ARBA" id="ARBA00023015"/>
    </source>
</evidence>
<proteinExistence type="predicted"/>
<keyword evidence="5" id="KW-0805">Transcription regulation</keyword>
<protein>
    <submittedName>
        <fullName evidence="7">BadM/Rrf2 family transcriptional regulator</fullName>
    </submittedName>
</protein>
<evidence type="ECO:0000256" key="1">
    <source>
        <dbReference type="ARBA" id="ARBA00022491"/>
    </source>
</evidence>
<keyword evidence="4" id="KW-0411">Iron-sulfur</keyword>
<dbReference type="SUPFAM" id="SSF46785">
    <property type="entry name" value="Winged helix' DNA-binding domain"/>
    <property type="match status" value="1"/>
</dbReference>
<dbReference type="GO" id="GO:0051537">
    <property type="term" value="F:2 iron, 2 sulfur cluster binding"/>
    <property type="evidence" value="ECO:0007669"/>
    <property type="project" value="UniProtKB-KW"/>
</dbReference>
<dbReference type="InterPro" id="IPR000944">
    <property type="entry name" value="Tscrpt_reg_Rrf2"/>
</dbReference>
<dbReference type="InterPro" id="IPR036388">
    <property type="entry name" value="WH-like_DNA-bd_sf"/>
</dbReference>
<dbReference type="Gene3D" id="1.10.10.10">
    <property type="entry name" value="Winged helix-like DNA-binding domain superfamily/Winged helix DNA-binding domain"/>
    <property type="match status" value="1"/>
</dbReference>
<dbReference type="PROSITE" id="PS01332">
    <property type="entry name" value="HTH_RRF2_1"/>
    <property type="match status" value="1"/>
</dbReference>
<keyword evidence="3" id="KW-0408">Iron</keyword>
<dbReference type="PANTHER" id="PTHR33221:SF13">
    <property type="entry name" value="TRANSCRIPTIONAL REGULATOR-RELATED"/>
    <property type="match status" value="1"/>
</dbReference>
<evidence type="ECO:0000256" key="6">
    <source>
        <dbReference type="ARBA" id="ARBA00023163"/>
    </source>
</evidence>
<dbReference type="KEGG" id="pmak:PMPD1_3155"/>
<evidence type="ECO:0000313" key="8">
    <source>
        <dbReference type="Proteomes" id="UP000505325"/>
    </source>
</evidence>
<keyword evidence="2" id="KW-0001">2Fe-2S</keyword>
<dbReference type="EMBL" id="CP054212">
    <property type="protein sequence ID" value="QKJ88083.1"/>
    <property type="molecule type" value="Genomic_DNA"/>
</dbReference>
<gene>
    <name evidence="7" type="ORF">PMPD1_3155</name>
</gene>
<accession>A0A6M8USN6</accession>